<evidence type="ECO:0000256" key="1">
    <source>
        <dbReference type="SAM" id="Phobius"/>
    </source>
</evidence>
<proteinExistence type="predicted"/>
<reference evidence="2" key="1">
    <citation type="submission" date="2012-03" db="EMBL/GenBank/DDBJ databases">
        <title>Functional metagenomics reveals considerable lignocellulase gene clusters in the gut microbiome of a wood-feeding higher termite.</title>
        <authorList>
            <person name="Liu N."/>
        </authorList>
    </citation>
    <scope>NUCLEOTIDE SEQUENCE</scope>
</reference>
<feature type="transmembrane region" description="Helical" evidence="1">
    <location>
        <begin position="277"/>
        <end position="310"/>
    </location>
</feature>
<feature type="transmembrane region" description="Helical" evidence="1">
    <location>
        <begin position="80"/>
        <end position="101"/>
    </location>
</feature>
<keyword evidence="1" id="KW-0812">Transmembrane</keyword>
<accession>A0A806KHN7</accession>
<feature type="transmembrane region" description="Helical" evidence="1">
    <location>
        <begin position="401"/>
        <end position="422"/>
    </location>
</feature>
<name>A0A806KHN7_9BACT</name>
<feature type="transmembrane region" description="Helical" evidence="1">
    <location>
        <begin position="199"/>
        <end position="219"/>
    </location>
</feature>
<keyword evidence="1" id="KW-1133">Transmembrane helix</keyword>
<organism evidence="2">
    <name type="scientific">uncultured bacterium contig00005</name>
    <dbReference type="NCBI Taxonomy" id="1181497"/>
    <lineage>
        <taxon>Bacteria</taxon>
        <taxon>environmental samples</taxon>
    </lineage>
</organism>
<dbReference type="AlphaFoldDB" id="A0A806KHN7"/>
<evidence type="ECO:0000313" key="2">
    <source>
        <dbReference type="EMBL" id="AGS52504.1"/>
    </source>
</evidence>
<feature type="transmembrane region" description="Helical" evidence="1">
    <location>
        <begin position="49"/>
        <end position="68"/>
    </location>
</feature>
<feature type="transmembrane region" description="Helical" evidence="1">
    <location>
        <begin position="428"/>
        <end position="448"/>
    </location>
</feature>
<dbReference type="EMBL" id="JQ844200">
    <property type="protein sequence ID" value="AGS52504.1"/>
    <property type="molecule type" value="Genomic_DNA"/>
</dbReference>
<feature type="transmembrane region" description="Helical" evidence="1">
    <location>
        <begin position="107"/>
        <end position="130"/>
    </location>
</feature>
<feature type="transmembrane region" description="Helical" evidence="1">
    <location>
        <begin position="370"/>
        <end position="389"/>
    </location>
</feature>
<protein>
    <submittedName>
        <fullName evidence="2">Uncharacterized protein</fullName>
    </submittedName>
</protein>
<feature type="transmembrane region" description="Helical" evidence="1">
    <location>
        <begin position="341"/>
        <end position="364"/>
    </location>
</feature>
<sequence length="455" mass="49844">MGFFLPLIGFFYLKNTLAFDEKSGVSQLILSSPIGNLRYMLGKLCSGTLLLYCFTAIVMTGSFFMMLWHFPGQYLSAYGFLSPFLFLLLSLPFCAALALFFESVRFLRGSFGSIIFVIAFFSVYVVVSMVEEPSFLLRSFDFSGTSFIYQGINRAALEQSGAPLDVLLFLGSAAEGLPTPTMHLVFNGISVSTADIQGFAGMLCVTLGLAVLSAPLYSLSNKLSVVKLPKKDAKKGMATTVGREAATSYAPVSPSAKNMWIRGIFSELSLMLSGQPFIWKLISLGAMIACLFMDLGMVQIYILPLALLWFINVYSAMGSREHQHDVLKYISTIPNGLLRQIIFSWASGIIISLTLSFPVILRMLFLGQTVGVFACLAGVVFLPSLALFLGEFTKTQRVFELSFIVITYVILNNVTAFMYIGIHPDIVSLSRSFIYLFAGLVMGVAAVLKRTGNAV</sequence>
<keyword evidence="1" id="KW-0472">Membrane</keyword>